<feature type="domain" description="TonB-dependent receptor-like beta-barrel" evidence="10">
    <location>
        <begin position="437"/>
        <end position="1047"/>
    </location>
</feature>
<dbReference type="PATRIC" id="fig|246787.4.peg.2776"/>
<dbReference type="AlphaFoldDB" id="A0A0P0GFZ5"/>
<dbReference type="SUPFAM" id="SSF56935">
    <property type="entry name" value="Porins"/>
    <property type="match status" value="1"/>
</dbReference>
<accession>A0A0P0GFZ5</accession>
<evidence type="ECO:0000259" key="10">
    <source>
        <dbReference type="Pfam" id="PF00593"/>
    </source>
</evidence>
<evidence type="ECO:0000256" key="4">
    <source>
        <dbReference type="ARBA" id="ARBA00022692"/>
    </source>
</evidence>
<keyword evidence="7 8" id="KW-0998">Cell outer membrane</keyword>
<dbReference type="KEGG" id="bcel:BcellWH2_02695"/>
<evidence type="ECO:0000256" key="7">
    <source>
        <dbReference type="ARBA" id="ARBA00023237"/>
    </source>
</evidence>
<dbReference type="Pfam" id="PF00593">
    <property type="entry name" value="TonB_dep_Rec_b-barrel"/>
    <property type="match status" value="1"/>
</dbReference>
<dbReference type="InterPro" id="IPR023996">
    <property type="entry name" value="TonB-dep_OMP_SusC/RagA"/>
</dbReference>
<dbReference type="Proteomes" id="UP000061809">
    <property type="component" value="Chromosome"/>
</dbReference>
<dbReference type="InterPro" id="IPR036942">
    <property type="entry name" value="Beta-barrel_TonB_sf"/>
</dbReference>
<dbReference type="GO" id="GO:0009279">
    <property type="term" value="C:cell outer membrane"/>
    <property type="evidence" value="ECO:0007669"/>
    <property type="project" value="UniProtKB-SubCell"/>
</dbReference>
<dbReference type="Gene3D" id="2.40.170.20">
    <property type="entry name" value="TonB-dependent receptor, beta-barrel domain"/>
    <property type="match status" value="1"/>
</dbReference>
<keyword evidence="12" id="KW-0675">Receptor</keyword>
<dbReference type="InterPro" id="IPR000531">
    <property type="entry name" value="Beta-barrel_TonB"/>
</dbReference>
<evidence type="ECO:0000256" key="3">
    <source>
        <dbReference type="ARBA" id="ARBA00022452"/>
    </source>
</evidence>
<proteinExistence type="inferred from homology"/>
<protein>
    <submittedName>
        <fullName evidence="12">TonB dependent receptor</fullName>
    </submittedName>
</protein>
<sequence>MKDYSKHYFRLLQGMALSVSDYIRNQKPIVIIVFLLVHSISIYAQDNTISGLVKDNEGEPLPGVSVAVKAGESISGVVTDINGKYQLKASPNATIEFSFIGFKSIQQQVGNRKVINVTLEIDNQMLEEVVVVGYGTQKKVNLTGSVSVIDSKAFESVPVANAVQALQGQVPGLNIYSNKGGGLNQKQSINVRGIGTIGEGSTGDALILIDGMEADIFSVNPQDIESISVLKDAAASSIYGSRAPFGVVLVTTKKGKAGKAQINYNNSFRLSSPINMPSSLDSYTYALFFNDAGYNSGWGSYNWVSQTRLQRIKDYMDGKISYTTIPLNGSNTWADGYQEGNDNIDYYNLFFKKNVFAHEHNFSVNGGTDKIQYYLSANYLDQDGTLRMGEDYSKRYTMSAKISAQLSRAVSLSSNTRFVRNDFVQPTHMNDSFFSDIGRQCWPVKPLYDPNGNLFDDHVQQMKNGGRKTERNTWLYQQFNLTIEPIKGWRLIGDLSYRYNTQYAHEDLLTISQIGVDGVTKVRSWDENSSVSESSFASDYFNVNLYTDFEKTFAKSHHLKALAGFQAEANNYRNIWAQKIGITYPGKPTINTSTGIDKDGKVIAPNVSGGHNRWSTAGFFGRVNYDFQEKYLVEANLRYDGSSRFRSDDRWGFFPSASLGWNIAREEFFQPATRIMNTLKLRASYGSLGNQNTTALYPTYTVMGTGTSDKWLMNGVKPNIAWAPALVSYDLTWEKIRTWNVGIDIGLFNNRLTGSFDYFIRNTNDMVGPSEKLPATLGIAVPPSNNTDLRTAGWELELMWKDRLQNGLNYSLRFTLADSRTKITRYSNPSGLIDSFYEGKYCGEIWGYETIGIARTDDEMAEHVGSLVNGGQSALGQDWQAGDIMYSDLNEDGKIDAGARTLDNHGDLKRIGNSTPRYNVGIDLSADWKGFDFRMFWQGTLKRDYFQGSYYFWGANGSQGYWFSTALKGHEDYFRNDESSPLGVNLDSYYPRPLLNTNKNQQCQTKYLQNAAYMRLKNLQIGYTLPRKIVQKMGVQNLRFFASGENLLTITDLVKFFDPETIESGSFAHGYAYPLSRTYAFGLNITF</sequence>
<evidence type="ECO:0000256" key="5">
    <source>
        <dbReference type="ARBA" id="ARBA00023077"/>
    </source>
</evidence>
<reference evidence="12 13" key="1">
    <citation type="journal article" date="2015" name="Science">
        <title>Genetic determinants of in vivo fitness and diet responsiveness in multiple human gut Bacteroides.</title>
        <authorList>
            <person name="Wu M."/>
            <person name="McNulty N.P."/>
            <person name="Rodionov D.A."/>
            <person name="Khoroshkin M.S."/>
            <person name="Griffin N.W."/>
            <person name="Cheng J."/>
            <person name="Latreille P."/>
            <person name="Kerstetter R.A."/>
            <person name="Terrapon N."/>
            <person name="Henrissat B."/>
            <person name="Osterman A.L."/>
            <person name="Gordon J.I."/>
        </authorList>
    </citation>
    <scope>NUCLEOTIDE SEQUENCE [LARGE SCALE GENOMIC DNA]</scope>
    <source>
        <strain evidence="12 13">WH2</strain>
    </source>
</reference>
<feature type="domain" description="TonB-dependent receptor plug" evidence="11">
    <location>
        <begin position="139"/>
        <end position="247"/>
    </location>
</feature>
<dbReference type="InterPro" id="IPR037066">
    <property type="entry name" value="Plug_dom_sf"/>
</dbReference>
<dbReference type="EMBL" id="CP012801">
    <property type="protein sequence ID" value="ALJ59934.1"/>
    <property type="molecule type" value="Genomic_DNA"/>
</dbReference>
<dbReference type="RefSeq" id="WP_029426268.1">
    <property type="nucleotide sequence ID" value="NZ_CP012801.1"/>
</dbReference>
<dbReference type="Gene3D" id="2.60.40.1120">
    <property type="entry name" value="Carboxypeptidase-like, regulatory domain"/>
    <property type="match status" value="1"/>
</dbReference>
<dbReference type="Pfam" id="PF07715">
    <property type="entry name" value="Plug"/>
    <property type="match status" value="1"/>
</dbReference>
<dbReference type="Pfam" id="PF13715">
    <property type="entry name" value="CarbopepD_reg_2"/>
    <property type="match status" value="1"/>
</dbReference>
<dbReference type="NCBIfam" id="TIGR04056">
    <property type="entry name" value="OMP_RagA_SusC"/>
    <property type="match status" value="1"/>
</dbReference>
<keyword evidence="3 8" id="KW-1134">Transmembrane beta strand</keyword>
<comment type="similarity">
    <text evidence="8 9">Belongs to the TonB-dependent receptor family.</text>
</comment>
<dbReference type="InterPro" id="IPR039426">
    <property type="entry name" value="TonB-dep_rcpt-like"/>
</dbReference>
<evidence type="ECO:0000256" key="6">
    <source>
        <dbReference type="ARBA" id="ARBA00023136"/>
    </source>
</evidence>
<dbReference type="InterPro" id="IPR023997">
    <property type="entry name" value="TonB-dep_OMP_SusC/RagA_CS"/>
</dbReference>
<gene>
    <name evidence="12" type="ORF">BcellWH2_02695</name>
</gene>
<evidence type="ECO:0000313" key="12">
    <source>
        <dbReference type="EMBL" id="ALJ59934.1"/>
    </source>
</evidence>
<dbReference type="InterPro" id="IPR012910">
    <property type="entry name" value="Plug_dom"/>
</dbReference>
<keyword evidence="5 9" id="KW-0798">TonB box</keyword>
<dbReference type="SUPFAM" id="SSF49464">
    <property type="entry name" value="Carboxypeptidase regulatory domain-like"/>
    <property type="match status" value="1"/>
</dbReference>
<comment type="subcellular location">
    <subcellularLocation>
        <location evidence="1 8">Cell outer membrane</location>
        <topology evidence="1 8">Multi-pass membrane protein</topology>
    </subcellularLocation>
</comment>
<name>A0A0P0GFZ5_9BACE</name>
<dbReference type="NCBIfam" id="TIGR04057">
    <property type="entry name" value="SusC_RagA_signa"/>
    <property type="match status" value="1"/>
</dbReference>
<dbReference type="PROSITE" id="PS52016">
    <property type="entry name" value="TONB_DEPENDENT_REC_3"/>
    <property type="match status" value="1"/>
</dbReference>
<evidence type="ECO:0000256" key="8">
    <source>
        <dbReference type="PROSITE-ProRule" id="PRU01360"/>
    </source>
</evidence>
<keyword evidence="4 8" id="KW-0812">Transmembrane</keyword>
<dbReference type="InterPro" id="IPR008969">
    <property type="entry name" value="CarboxyPept-like_regulatory"/>
</dbReference>
<dbReference type="FunFam" id="2.170.130.10:FF:000024">
    <property type="entry name" value="Outer membrane protein"/>
    <property type="match status" value="1"/>
</dbReference>
<evidence type="ECO:0000256" key="2">
    <source>
        <dbReference type="ARBA" id="ARBA00022448"/>
    </source>
</evidence>
<keyword evidence="6 8" id="KW-0472">Membrane</keyword>
<dbReference type="Gene3D" id="2.170.130.10">
    <property type="entry name" value="TonB-dependent receptor, plug domain"/>
    <property type="match status" value="1"/>
</dbReference>
<organism evidence="12 13">
    <name type="scientific">Bacteroides cellulosilyticus</name>
    <dbReference type="NCBI Taxonomy" id="246787"/>
    <lineage>
        <taxon>Bacteria</taxon>
        <taxon>Pseudomonadati</taxon>
        <taxon>Bacteroidota</taxon>
        <taxon>Bacteroidia</taxon>
        <taxon>Bacteroidales</taxon>
        <taxon>Bacteroidaceae</taxon>
        <taxon>Bacteroides</taxon>
    </lineage>
</organism>
<evidence type="ECO:0000313" key="13">
    <source>
        <dbReference type="Proteomes" id="UP000061809"/>
    </source>
</evidence>
<evidence type="ECO:0000259" key="11">
    <source>
        <dbReference type="Pfam" id="PF07715"/>
    </source>
</evidence>
<evidence type="ECO:0000256" key="9">
    <source>
        <dbReference type="RuleBase" id="RU003357"/>
    </source>
</evidence>
<keyword evidence="2 8" id="KW-0813">Transport</keyword>
<evidence type="ECO:0000256" key="1">
    <source>
        <dbReference type="ARBA" id="ARBA00004571"/>
    </source>
</evidence>